<feature type="transmembrane region" description="Helical" evidence="1">
    <location>
        <begin position="49"/>
        <end position="68"/>
    </location>
</feature>
<keyword evidence="1" id="KW-0812">Transmembrane</keyword>
<keyword evidence="3" id="KW-1185">Reference proteome</keyword>
<feature type="transmembrane region" description="Helical" evidence="1">
    <location>
        <begin position="21"/>
        <end position="43"/>
    </location>
</feature>
<gene>
    <name evidence="2" type="ORF">Ga0061064_1559</name>
</gene>
<organism evidence="2 3">
    <name type="scientific">Pseudidiomarina woesei</name>
    <dbReference type="NCBI Taxonomy" id="1381080"/>
    <lineage>
        <taxon>Bacteria</taxon>
        <taxon>Pseudomonadati</taxon>
        <taxon>Pseudomonadota</taxon>
        <taxon>Gammaproteobacteria</taxon>
        <taxon>Alteromonadales</taxon>
        <taxon>Idiomarinaceae</taxon>
        <taxon>Pseudidiomarina</taxon>
    </lineage>
</organism>
<keyword evidence="1" id="KW-1133">Transmembrane helix</keyword>
<dbReference type="OrthoDB" id="7061905at2"/>
<dbReference type="InterPro" id="IPR021367">
    <property type="entry name" value="DUF2982"/>
</dbReference>
<reference evidence="3" key="1">
    <citation type="submission" date="2015-08" db="EMBL/GenBank/DDBJ databases">
        <authorList>
            <person name="Varghese N."/>
        </authorList>
    </citation>
    <scope>NUCLEOTIDE SEQUENCE [LARGE SCALE GENOMIC DNA]</scope>
    <source>
        <strain evidence="3">DSM 27808</strain>
    </source>
</reference>
<keyword evidence="1" id="KW-0472">Membrane</keyword>
<sequence length="236" mass="26652">MAPNTPAHEQRHVTVTPLARAHGAGFSALGLVIFAVAIFLWLIDAPLPPAAFGLLYIASAALLFLGSAKVFEPPISFEITPEAIRYCHRRGHWQIFWDNIVRYDIPRVHRGLELDEVPYIGFALHDIEPLLADITPRLAVYLLSEQRHLLVVALRHERPDIQDYSPYFEVPDRFVAASGKIYKGVQAMFATRCTHFRELLGYDLFVPVSALDRPPEEFVAWLHALQNTKALSDIGY</sequence>
<dbReference type="EMBL" id="CYHB01000004">
    <property type="protein sequence ID" value="CUA86652.1"/>
    <property type="molecule type" value="Genomic_DNA"/>
</dbReference>
<dbReference type="Proteomes" id="UP000182598">
    <property type="component" value="Unassembled WGS sequence"/>
</dbReference>
<accession>A0A0K6H6P9</accession>
<proteinExistence type="predicted"/>
<dbReference type="AlphaFoldDB" id="A0A0K6H6P9"/>
<protein>
    <recommendedName>
        <fullName evidence="4">DUF2982 domain-containing protein</fullName>
    </recommendedName>
</protein>
<evidence type="ECO:0000256" key="1">
    <source>
        <dbReference type="SAM" id="Phobius"/>
    </source>
</evidence>
<evidence type="ECO:0000313" key="3">
    <source>
        <dbReference type="Proteomes" id="UP000182598"/>
    </source>
</evidence>
<evidence type="ECO:0000313" key="2">
    <source>
        <dbReference type="EMBL" id="CUA86652.1"/>
    </source>
</evidence>
<evidence type="ECO:0008006" key="4">
    <source>
        <dbReference type="Google" id="ProtNLM"/>
    </source>
</evidence>
<name>A0A0K6H6P9_9GAMM</name>
<dbReference type="RefSeq" id="WP_055439219.1">
    <property type="nucleotide sequence ID" value="NZ_CYHB01000004.1"/>
</dbReference>
<dbReference type="Pfam" id="PF11201">
    <property type="entry name" value="DUF2982"/>
    <property type="match status" value="1"/>
</dbReference>